<dbReference type="RefSeq" id="WP_029103319.1">
    <property type="nucleotide sequence ID" value="NZ_UGQB01000004.1"/>
</dbReference>
<dbReference type="AlphaFoldDB" id="A0A378R0X9"/>
<name>A0A378R0X9_9GAMM</name>
<keyword evidence="2" id="KW-1185">Reference proteome</keyword>
<gene>
    <name evidence="1" type="ORF">NCTC12877_00449</name>
</gene>
<proteinExistence type="predicted"/>
<protein>
    <submittedName>
        <fullName evidence="1">Uncharacterized protein</fullName>
    </submittedName>
</protein>
<accession>A0A378R0X9</accession>
<reference evidence="1 2" key="1">
    <citation type="submission" date="2018-06" db="EMBL/GenBank/DDBJ databases">
        <authorList>
            <consortium name="Pathogen Informatics"/>
            <person name="Doyle S."/>
        </authorList>
    </citation>
    <scope>NUCLEOTIDE SEQUENCE [LARGE SCALE GENOMIC DNA]</scope>
    <source>
        <strain evidence="1 2">NCTC12877</strain>
    </source>
</reference>
<evidence type="ECO:0000313" key="2">
    <source>
        <dbReference type="Proteomes" id="UP000254065"/>
    </source>
</evidence>
<dbReference type="Proteomes" id="UP000254065">
    <property type="component" value="Unassembled WGS sequence"/>
</dbReference>
<dbReference type="EMBL" id="UGQB01000004">
    <property type="protein sequence ID" value="STZ07480.1"/>
    <property type="molecule type" value="Genomic_DNA"/>
</dbReference>
<organism evidence="1 2">
    <name type="scientific">Moraxella caprae</name>
    <dbReference type="NCBI Taxonomy" id="90240"/>
    <lineage>
        <taxon>Bacteria</taxon>
        <taxon>Pseudomonadati</taxon>
        <taxon>Pseudomonadota</taxon>
        <taxon>Gammaproteobacteria</taxon>
        <taxon>Moraxellales</taxon>
        <taxon>Moraxellaceae</taxon>
        <taxon>Moraxella</taxon>
    </lineage>
</organism>
<evidence type="ECO:0000313" key="1">
    <source>
        <dbReference type="EMBL" id="STZ07480.1"/>
    </source>
</evidence>
<sequence>MGGVLSLKQTQGIYNDTSSPNVYKQTLIDFLETLGKEKDGQLRTKLLLSANLLQIIHDNFSTEEEFLKAIPYMADIEKGILEDFLPNINLIKNNKDSRSSYYYDKIFLMAMFIAQELLFNLKNQKHQHSEKYKHINRAVNDVLAGKLKDEPLEIVEEFVDKLDFFQNRRAIELINYRFHNRPPAKPILC</sequence>